<keyword evidence="4" id="KW-1185">Reference proteome</keyword>
<comment type="caution">
    <text evidence="3">The sequence shown here is derived from an EMBL/GenBank/DDBJ whole genome shotgun (WGS) entry which is preliminary data.</text>
</comment>
<dbReference type="PANTHER" id="PTHR11895:SF7">
    <property type="entry name" value="GLUTAMYL-TRNA(GLN) AMIDOTRANSFERASE SUBUNIT A, MITOCHONDRIAL"/>
    <property type="match status" value="1"/>
</dbReference>
<organism evidence="3 4">
    <name type="scientific">Roseibium algae</name>
    <dbReference type="NCBI Taxonomy" id="3123038"/>
    <lineage>
        <taxon>Bacteria</taxon>
        <taxon>Pseudomonadati</taxon>
        <taxon>Pseudomonadota</taxon>
        <taxon>Alphaproteobacteria</taxon>
        <taxon>Hyphomicrobiales</taxon>
        <taxon>Stappiaceae</taxon>
        <taxon>Roseibium</taxon>
    </lineage>
</organism>
<dbReference type="Pfam" id="PF01425">
    <property type="entry name" value="Amidase"/>
    <property type="match status" value="1"/>
</dbReference>
<dbReference type="InterPro" id="IPR023631">
    <property type="entry name" value="Amidase_dom"/>
</dbReference>
<evidence type="ECO:0000313" key="3">
    <source>
        <dbReference type="EMBL" id="MEJ8473820.1"/>
    </source>
</evidence>
<evidence type="ECO:0000259" key="2">
    <source>
        <dbReference type="Pfam" id="PF01425"/>
    </source>
</evidence>
<feature type="domain" description="Amidase" evidence="2">
    <location>
        <begin position="25"/>
        <end position="449"/>
    </location>
</feature>
<sequence>MTDLWRLPLSVISELLTSGKVTSSEVLAQSRDRILKLNPALNALITHNPEAEIQAAASDARRSKGKCIGPLDGIPIAIKDNILTKDLKTTWGSPVYEDYQPSVDEIAVERLKTAGAVIIGKTNVPEFTLEGFTDNTLFGPTRNPYDIDVTPGGSSGGSVAGVAAGLFPAALGTDGGGSIRRPAGYTGLVGLKPSIGRIPRTSALPQVLVDMEVIGPLTRTVSDAALILSALEGPHPEDPRSALTVEPDRNLSLDTPPAPLRVLYVERMGDAPLDPVIASTCRAFADRLASLEHKVDNGPLPLDISALNDAWPLIGKCGLAFMARTVGAAFEKASPKYLAMAEEGRAVEGGQLFAVFDLIATLRRQAATVFQSYDVIVSPTAAAMPWAIGMDFPPEIDGQPVGPRGHAVYTGWVNAIGHPAIAIPTDSDSDGMPIGVQMIGGFNRDWLLLRLARQVEMAYPFADSWPSIAEGR</sequence>
<protein>
    <submittedName>
        <fullName evidence="3">Amidase</fullName>
    </submittedName>
</protein>
<dbReference type="InterPro" id="IPR036928">
    <property type="entry name" value="AS_sf"/>
</dbReference>
<reference evidence="3 4" key="1">
    <citation type="submission" date="2024-02" db="EMBL/GenBank/DDBJ databases">
        <title>Roseibium algae sp. nov., isolated from marine alga (Grateloupia sp.), showing potential in myo-inositol conversion.</title>
        <authorList>
            <person name="Wang Y."/>
        </authorList>
    </citation>
    <scope>NUCLEOTIDE SEQUENCE [LARGE SCALE GENOMIC DNA]</scope>
    <source>
        <strain evidence="3 4">H3510</strain>
    </source>
</reference>
<dbReference type="SUPFAM" id="SSF75304">
    <property type="entry name" value="Amidase signature (AS) enzymes"/>
    <property type="match status" value="1"/>
</dbReference>
<accession>A0ABU8TJM5</accession>
<comment type="similarity">
    <text evidence="1">Belongs to the amidase family.</text>
</comment>
<dbReference type="PANTHER" id="PTHR11895">
    <property type="entry name" value="TRANSAMIDASE"/>
    <property type="match status" value="1"/>
</dbReference>
<proteinExistence type="inferred from homology"/>
<evidence type="ECO:0000313" key="4">
    <source>
        <dbReference type="Proteomes" id="UP001385499"/>
    </source>
</evidence>
<name>A0ABU8TJM5_9HYPH</name>
<dbReference type="Proteomes" id="UP001385499">
    <property type="component" value="Unassembled WGS sequence"/>
</dbReference>
<dbReference type="RefSeq" id="WP_340273481.1">
    <property type="nucleotide sequence ID" value="NZ_JBAKIA010000004.1"/>
</dbReference>
<dbReference type="InterPro" id="IPR000120">
    <property type="entry name" value="Amidase"/>
</dbReference>
<evidence type="ECO:0000256" key="1">
    <source>
        <dbReference type="ARBA" id="ARBA00009199"/>
    </source>
</evidence>
<dbReference type="EMBL" id="JBAKIA010000004">
    <property type="protein sequence ID" value="MEJ8473820.1"/>
    <property type="molecule type" value="Genomic_DNA"/>
</dbReference>
<gene>
    <name evidence="3" type="ORF">V6575_06960</name>
</gene>
<dbReference type="Gene3D" id="3.90.1300.10">
    <property type="entry name" value="Amidase signature (AS) domain"/>
    <property type="match status" value="1"/>
</dbReference>